<dbReference type="SUPFAM" id="SSF53474">
    <property type="entry name" value="alpha/beta-Hydrolases"/>
    <property type="match status" value="1"/>
</dbReference>
<feature type="domain" description="Peptidase S9 prolyl oligopeptidase catalytic" evidence="3">
    <location>
        <begin position="453"/>
        <end position="665"/>
    </location>
</feature>
<dbReference type="PANTHER" id="PTHR42776">
    <property type="entry name" value="SERINE PEPTIDASE S9 FAMILY MEMBER"/>
    <property type="match status" value="1"/>
</dbReference>
<gene>
    <name evidence="4" type="ORF">GM668_03585</name>
</gene>
<dbReference type="GO" id="GO:0004252">
    <property type="term" value="F:serine-type endopeptidase activity"/>
    <property type="evidence" value="ECO:0007669"/>
    <property type="project" value="TreeGrafter"/>
</dbReference>
<dbReference type="Pfam" id="PF00326">
    <property type="entry name" value="Peptidase_S9"/>
    <property type="match status" value="1"/>
</dbReference>
<accession>A0A6L6PUN9</accession>
<dbReference type="PANTHER" id="PTHR42776:SF27">
    <property type="entry name" value="DIPEPTIDYL PEPTIDASE FAMILY MEMBER 6"/>
    <property type="match status" value="1"/>
</dbReference>
<feature type="chain" id="PRO_5027101107" evidence="2">
    <location>
        <begin position="26"/>
        <end position="678"/>
    </location>
</feature>
<evidence type="ECO:0000256" key="1">
    <source>
        <dbReference type="ARBA" id="ARBA00022801"/>
    </source>
</evidence>
<sequence>MLFPSRRLCALAVAAALSVALPCHAAGATRIPAADFFNNPDFSGAKLSPSGRYLAAKRVAQNGREQLAVVDLVNTTAASVAIFKDADVGNFAWISDERLLFDTTDKQIGQRELRYGPGLYAVNRDGQSFRQLARHNNPFFRFGDDVKDLLPWHTFMLDQDGAQDSEQVYVENINVNAPGDYDHVELLKLNTRTLRHTTVEGPGDTRGWLLDAQGEPRIALTIEGNQQVLHYREPKDGKWRKVASADIFKGGQGYYEPLAFGSDGTLYVRTSTSEDKGVAAVHTMNLETGVISQKPLVRLDGYDFKGKLIFSQGKLLGVRFVADGEGTQWFDAGMQAIQQEIDAKLPRTANVVTPPVRAETPYLLVEAYSDRQPRAYFIYDKDKKTLNLAGHSHPNIKPSQMGAQDLQYYAARDGMRIPVWLTKPAGADKNLPMVVLVHGGPYARGSQWGWHPESQFLASRGYAVLEPEFRGSEGYGYQHFRAGWKQWGLKMQDDIADGVKWAIAQGIADPKRICIAGASYGGYAAMMGLVNDPGLFQCGVNWVGVTDINLMFTGHWRFTSDFSPLWKKYGMPELVGDPVTDAEQFKATSPLQQAARISQPLLLAYGGADMRVPIIHGTKFRDAVSAANKQVEWIEYSEEGHGWALPKNRIDFWTRVEKFLDKHIGGAAASSATTTQSQ</sequence>
<dbReference type="AlphaFoldDB" id="A0A6L6PUN9"/>
<name>A0A6L6PUN9_9BURK</name>
<keyword evidence="1" id="KW-0378">Hydrolase</keyword>
<dbReference type="Proteomes" id="UP000484015">
    <property type="component" value="Unassembled WGS sequence"/>
</dbReference>
<dbReference type="GO" id="GO:0006508">
    <property type="term" value="P:proteolysis"/>
    <property type="evidence" value="ECO:0007669"/>
    <property type="project" value="InterPro"/>
</dbReference>
<organism evidence="4 5">
    <name type="scientific">Pseudoduganella ginsengisoli</name>
    <dbReference type="NCBI Taxonomy" id="1462440"/>
    <lineage>
        <taxon>Bacteria</taxon>
        <taxon>Pseudomonadati</taxon>
        <taxon>Pseudomonadota</taxon>
        <taxon>Betaproteobacteria</taxon>
        <taxon>Burkholderiales</taxon>
        <taxon>Oxalobacteraceae</taxon>
        <taxon>Telluria group</taxon>
        <taxon>Pseudoduganella</taxon>
    </lineage>
</organism>
<proteinExistence type="predicted"/>
<dbReference type="Gene3D" id="3.40.50.1820">
    <property type="entry name" value="alpha/beta hydrolase"/>
    <property type="match status" value="1"/>
</dbReference>
<protein>
    <submittedName>
        <fullName evidence="4">Prolyl oligopeptidase family serine peptidase</fullName>
    </submittedName>
</protein>
<evidence type="ECO:0000313" key="4">
    <source>
        <dbReference type="EMBL" id="MTW01165.1"/>
    </source>
</evidence>
<evidence type="ECO:0000259" key="3">
    <source>
        <dbReference type="Pfam" id="PF00326"/>
    </source>
</evidence>
<comment type="caution">
    <text evidence="4">The sequence shown here is derived from an EMBL/GenBank/DDBJ whole genome shotgun (WGS) entry which is preliminary data.</text>
</comment>
<dbReference type="SUPFAM" id="SSF82171">
    <property type="entry name" value="DPP6 N-terminal domain-like"/>
    <property type="match status" value="1"/>
</dbReference>
<dbReference type="InterPro" id="IPR001375">
    <property type="entry name" value="Peptidase_S9_cat"/>
</dbReference>
<dbReference type="EMBL" id="WNLA01000001">
    <property type="protein sequence ID" value="MTW01165.1"/>
    <property type="molecule type" value="Genomic_DNA"/>
</dbReference>
<keyword evidence="5" id="KW-1185">Reference proteome</keyword>
<reference evidence="4 5" key="1">
    <citation type="submission" date="2019-11" db="EMBL/GenBank/DDBJ databases">
        <title>Type strains purchased from KCTC, JCM and DSMZ.</title>
        <authorList>
            <person name="Lu H."/>
        </authorList>
    </citation>
    <scope>NUCLEOTIDE SEQUENCE [LARGE SCALE GENOMIC DNA]</scope>
    <source>
        <strain evidence="4 5">KCTC 42409</strain>
    </source>
</reference>
<keyword evidence="2" id="KW-0732">Signal</keyword>
<evidence type="ECO:0000313" key="5">
    <source>
        <dbReference type="Proteomes" id="UP000484015"/>
    </source>
</evidence>
<feature type="signal peptide" evidence="2">
    <location>
        <begin position="1"/>
        <end position="25"/>
    </location>
</feature>
<dbReference type="InterPro" id="IPR029058">
    <property type="entry name" value="AB_hydrolase_fold"/>
</dbReference>
<evidence type="ECO:0000256" key="2">
    <source>
        <dbReference type="SAM" id="SignalP"/>
    </source>
</evidence>